<dbReference type="OrthoDB" id="9882192at2759"/>
<organism evidence="5 6">
    <name type="scientific">Magallana gigas</name>
    <name type="common">Pacific oyster</name>
    <name type="synonym">Crassostrea gigas</name>
    <dbReference type="NCBI Taxonomy" id="29159"/>
    <lineage>
        <taxon>Eukaryota</taxon>
        <taxon>Metazoa</taxon>
        <taxon>Spiralia</taxon>
        <taxon>Lophotrochozoa</taxon>
        <taxon>Mollusca</taxon>
        <taxon>Bivalvia</taxon>
        <taxon>Autobranchia</taxon>
        <taxon>Pteriomorphia</taxon>
        <taxon>Ostreida</taxon>
        <taxon>Ostreoidea</taxon>
        <taxon>Ostreidae</taxon>
        <taxon>Magallana</taxon>
    </lineage>
</organism>
<protein>
    <recommendedName>
        <fullName evidence="4">C2H2-type domain-containing protein</fullName>
    </recommendedName>
</protein>
<keyword evidence="1" id="KW-0863">Zinc-finger</keyword>
<reference evidence="5" key="1">
    <citation type="submission" date="2022-08" db="UniProtKB">
        <authorList>
            <consortium name="EnsemblMetazoa"/>
        </authorList>
    </citation>
    <scope>IDENTIFICATION</scope>
    <source>
        <strain evidence="5">05x7-T-G4-1.051#20</strain>
    </source>
</reference>
<name>A0A8W8KG81_MAGGI</name>
<dbReference type="OMA" id="QANIKMF"/>
<feature type="domain" description="C2H2-type" evidence="4">
    <location>
        <begin position="97"/>
        <end position="124"/>
    </location>
</feature>
<dbReference type="EnsemblMetazoa" id="G23469.3">
    <property type="protein sequence ID" value="G23469.3:cds"/>
    <property type="gene ID" value="G23469"/>
</dbReference>
<evidence type="ECO:0000313" key="5">
    <source>
        <dbReference type="EnsemblMetazoa" id="G23469.3:cds"/>
    </source>
</evidence>
<dbReference type="GeneID" id="105321591"/>
<accession>A0A8W8KG81</accession>
<evidence type="ECO:0000313" key="6">
    <source>
        <dbReference type="Proteomes" id="UP000005408"/>
    </source>
</evidence>
<dbReference type="EnsemblMetazoa" id="G23469.1">
    <property type="protein sequence ID" value="G23469.1:cds"/>
    <property type="gene ID" value="G23469"/>
</dbReference>
<keyword evidence="2" id="KW-0175">Coiled coil</keyword>
<dbReference type="PROSITE" id="PS00028">
    <property type="entry name" value="ZINC_FINGER_C2H2_1"/>
    <property type="match status" value="1"/>
</dbReference>
<dbReference type="Proteomes" id="UP000005408">
    <property type="component" value="Unassembled WGS sequence"/>
</dbReference>
<proteinExistence type="predicted"/>
<evidence type="ECO:0000256" key="1">
    <source>
        <dbReference type="PROSITE-ProRule" id="PRU00042"/>
    </source>
</evidence>
<evidence type="ECO:0000256" key="2">
    <source>
        <dbReference type="SAM" id="Coils"/>
    </source>
</evidence>
<keyword evidence="1" id="KW-0479">Metal-binding</keyword>
<evidence type="ECO:0000256" key="3">
    <source>
        <dbReference type="SAM" id="MobiDB-lite"/>
    </source>
</evidence>
<dbReference type="GO" id="GO:0008270">
    <property type="term" value="F:zinc ion binding"/>
    <property type="evidence" value="ECO:0007669"/>
    <property type="project" value="UniProtKB-KW"/>
</dbReference>
<dbReference type="AlphaFoldDB" id="A0A8W8KG81"/>
<feature type="coiled-coil region" evidence="2">
    <location>
        <begin position="251"/>
        <end position="310"/>
    </location>
</feature>
<keyword evidence="6" id="KW-1185">Reference proteome</keyword>
<keyword evidence="1" id="KW-0862">Zinc</keyword>
<dbReference type="PROSITE" id="PS50157">
    <property type="entry name" value="ZINC_FINGER_C2H2_2"/>
    <property type="match status" value="1"/>
</dbReference>
<feature type="region of interest" description="Disordered" evidence="3">
    <location>
        <begin position="445"/>
        <end position="469"/>
    </location>
</feature>
<sequence>MNTFVTHPSVRIKGTENNYNPVRCMDHRCQDSSVHMHCPFCVKRDFYHDPVILKAHFRVKHVDKGIDFAGLKILRCCDHCDIVGIIKGEKKFKGAHWHCYKCRNGFNRRDEAIKHYKTHFRNPQTTFQIQIAQEINNPCSYPDDSMEPNELSIHPVLTQAVMSTSLADNGYKSLLNPPSTQVSLTNGKSPDGTVQVSVAANETVDSSENAQTHIMIIHEDTGDNEDGNTYTTQIISSEDVGIEEEKEHAVHQNSNNQIEEMQQKYEKLQEDKHHMEAHLKLLIENLQSEIKDLKEKLHKSKQREQELMEQISVPLDKNIENLMKQLETQHRDLLYQQLLCIKREYKLHTITCPEESTVPLQHTDSGTDKATASNTQLFTVSQTFDNSTDQEEDEADTVAIGAQENDDSIKLAENSVESANVVCINYNSLPIDSAGNFQVTHHLTPQDEECGGGEVGVDGAPPPKRFKPE</sequence>
<evidence type="ECO:0000259" key="4">
    <source>
        <dbReference type="PROSITE" id="PS50157"/>
    </source>
</evidence>
<dbReference type="InterPro" id="IPR013087">
    <property type="entry name" value="Znf_C2H2_type"/>
</dbReference>
<dbReference type="KEGG" id="crg:105321591"/>